<dbReference type="KEGG" id="fjg:BB050_01121"/>
<dbReference type="GeneID" id="32307011"/>
<feature type="transmembrane region" description="Helical" evidence="6">
    <location>
        <begin position="65"/>
        <end position="85"/>
    </location>
</feature>
<gene>
    <name evidence="8" type="ORF">BB050_01121</name>
</gene>
<keyword evidence="2" id="KW-1003">Cell membrane</keyword>
<proteinExistence type="predicted"/>
<feature type="transmembrane region" description="Helical" evidence="6">
    <location>
        <begin position="23"/>
        <end position="45"/>
    </location>
</feature>
<evidence type="ECO:0000259" key="7">
    <source>
        <dbReference type="Pfam" id="PF06271"/>
    </source>
</evidence>
<evidence type="ECO:0000256" key="1">
    <source>
        <dbReference type="ARBA" id="ARBA00004651"/>
    </source>
</evidence>
<feature type="domain" description="RDD" evidence="7">
    <location>
        <begin position="17"/>
        <end position="126"/>
    </location>
</feature>
<evidence type="ECO:0000256" key="4">
    <source>
        <dbReference type="ARBA" id="ARBA00022989"/>
    </source>
</evidence>
<dbReference type="PANTHER" id="PTHR36115:SF4">
    <property type="entry name" value="MEMBRANE PROTEIN"/>
    <property type="match status" value="1"/>
</dbReference>
<evidence type="ECO:0000256" key="5">
    <source>
        <dbReference type="ARBA" id="ARBA00023136"/>
    </source>
</evidence>
<keyword evidence="4 6" id="KW-1133">Transmembrane helix</keyword>
<protein>
    <submittedName>
        <fullName evidence="8">RDD family protein</fullName>
    </submittedName>
</protein>
<dbReference type="Pfam" id="PF06271">
    <property type="entry name" value="RDD"/>
    <property type="match status" value="1"/>
</dbReference>
<evidence type="ECO:0000313" key="8">
    <source>
        <dbReference type="EMBL" id="AOC94256.1"/>
    </source>
</evidence>
<dbReference type="GO" id="GO:0005886">
    <property type="term" value="C:plasma membrane"/>
    <property type="evidence" value="ECO:0007669"/>
    <property type="project" value="UniProtKB-SubCell"/>
</dbReference>
<evidence type="ECO:0000313" key="9">
    <source>
        <dbReference type="Proteomes" id="UP000093276"/>
    </source>
</evidence>
<keyword evidence="5 6" id="KW-0472">Membrane</keyword>
<dbReference type="EMBL" id="CP016907">
    <property type="protein sequence ID" value="AOC94256.1"/>
    <property type="molecule type" value="Genomic_DNA"/>
</dbReference>
<dbReference type="InterPro" id="IPR051791">
    <property type="entry name" value="Pra-immunoreactive"/>
</dbReference>
<dbReference type="PANTHER" id="PTHR36115">
    <property type="entry name" value="PROLINE-RICH ANTIGEN HOMOLOG-RELATED"/>
    <property type="match status" value="1"/>
</dbReference>
<evidence type="ECO:0000256" key="2">
    <source>
        <dbReference type="ARBA" id="ARBA00022475"/>
    </source>
</evidence>
<accession>A0AAC9D052</accession>
<keyword evidence="3 6" id="KW-0812">Transmembrane</keyword>
<sequence>MINSTYILHKNLLASDRRRFESVIVDFVFVFISIFVSGLIIVIIGNTFNWDIYSYWNQFITDYTYLAFFTYLMLNYLFMESFFGATMGKFATGIKVVTENGVKPNFIKILLRTLCRLIPFDVLSFLGKSGRFWHDSFSKTYVVNKKALESDMEIFNFSNSIGVNAEY</sequence>
<dbReference type="InterPro" id="IPR010432">
    <property type="entry name" value="RDD"/>
</dbReference>
<name>A0AAC9D052_9FLAO</name>
<dbReference type="AlphaFoldDB" id="A0AAC9D052"/>
<organism evidence="8 9">
    <name type="scientific">Flavobacterium anhuiense</name>
    <dbReference type="NCBI Taxonomy" id="459526"/>
    <lineage>
        <taxon>Bacteria</taxon>
        <taxon>Pseudomonadati</taxon>
        <taxon>Bacteroidota</taxon>
        <taxon>Flavobacteriia</taxon>
        <taxon>Flavobacteriales</taxon>
        <taxon>Flavobacteriaceae</taxon>
        <taxon>Flavobacterium</taxon>
    </lineage>
</organism>
<evidence type="ECO:0000256" key="6">
    <source>
        <dbReference type="SAM" id="Phobius"/>
    </source>
</evidence>
<reference evidence="8 9" key="1">
    <citation type="submission" date="2016-08" db="EMBL/GenBank/DDBJ databases">
        <title>Complete genome sequence of Flavobacterium johnsoniae strain GSE09, a volatile-producing biocontrol agent isolated from cucumber (Cucumis sativus).</title>
        <authorList>
            <person name="Jeong J.-J."/>
            <person name="Oh J.Y."/>
            <person name="Jim Y.J."/>
            <person name="Sang M.K."/>
            <person name="Kim K.D."/>
        </authorList>
    </citation>
    <scope>NUCLEOTIDE SEQUENCE [LARGE SCALE GENOMIC DNA]</scope>
    <source>
        <strain evidence="8 9">GSE09</strain>
    </source>
</reference>
<dbReference type="Proteomes" id="UP000093276">
    <property type="component" value="Chromosome"/>
</dbReference>
<comment type="subcellular location">
    <subcellularLocation>
        <location evidence="1">Cell membrane</location>
        <topology evidence="1">Multi-pass membrane protein</topology>
    </subcellularLocation>
</comment>
<evidence type="ECO:0000256" key="3">
    <source>
        <dbReference type="ARBA" id="ARBA00022692"/>
    </source>
</evidence>
<dbReference type="RefSeq" id="WP_066032894.1">
    <property type="nucleotide sequence ID" value="NZ_CP016907.1"/>
</dbReference>